<sequence>MGLLPMSLDCQQMLRRPDECRAVVAGADTTSTDRHLALYT</sequence>
<evidence type="ECO:0000313" key="1">
    <source>
        <dbReference type="EMBL" id="ESV64966.1"/>
    </source>
</evidence>
<dbReference type="EMBL" id="AYTF01000001">
    <property type="protein sequence ID" value="ESV64966.1"/>
    <property type="molecule type" value="Genomic_DNA"/>
</dbReference>
<comment type="caution">
    <text evidence="1">The sequence shown here is derived from an EMBL/GenBank/DDBJ whole genome shotgun (WGS) entry which is preliminary data.</text>
</comment>
<reference evidence="1 2" key="1">
    <citation type="journal article" date="2014" name="Emerg. Infect. Dis.">
        <title>High-level Relatedness among Mycobacterium abscessus subsp. massiliense Strains from Widely Separated Outbreaks.</title>
        <authorList>
            <person name="Tettelin H."/>
            <person name="Davidson R.M."/>
            <person name="Agrawal S."/>
            <person name="Aitken M.L."/>
            <person name="Shallom S."/>
            <person name="Hasan N.A."/>
            <person name="Strong M."/>
            <person name="Nogueira de Moura V.C."/>
            <person name="De Groote M.A."/>
            <person name="Duarte R.S."/>
            <person name="Hine E."/>
            <person name="Parankush S."/>
            <person name="Su Q."/>
            <person name="Daugherty S.C."/>
            <person name="Fraser C.M."/>
            <person name="Brown-Elliott B.A."/>
            <person name="Wallace R.J.Jr."/>
            <person name="Holland S.M."/>
            <person name="Sampaio E.P."/>
            <person name="Olivier K.N."/>
            <person name="Jackson M."/>
            <person name="Zelazny A.M."/>
        </authorList>
    </citation>
    <scope>NUCLEOTIDE SEQUENCE [LARGE SCALE GENOMIC DNA]</scope>
    <source>
        <strain evidence="1 2">MAB_091912_2446</strain>
    </source>
</reference>
<dbReference type="AlphaFoldDB" id="A0A829MKG0"/>
<dbReference type="Proteomes" id="UP000018502">
    <property type="component" value="Unassembled WGS sequence"/>
</dbReference>
<gene>
    <name evidence="1" type="ORF">L833_2354</name>
</gene>
<accession>A0A829MKG0</accession>
<evidence type="ECO:0000313" key="2">
    <source>
        <dbReference type="Proteomes" id="UP000018502"/>
    </source>
</evidence>
<proteinExistence type="predicted"/>
<protein>
    <submittedName>
        <fullName evidence="1">Uncharacterized protein</fullName>
    </submittedName>
</protein>
<name>A0A829MKG0_9MYCO</name>
<organism evidence="1 2">
    <name type="scientific">Mycobacteroides abscessus MAB_091912_2446</name>
    <dbReference type="NCBI Taxonomy" id="1335414"/>
    <lineage>
        <taxon>Bacteria</taxon>
        <taxon>Bacillati</taxon>
        <taxon>Actinomycetota</taxon>
        <taxon>Actinomycetes</taxon>
        <taxon>Mycobacteriales</taxon>
        <taxon>Mycobacteriaceae</taxon>
        <taxon>Mycobacteroides</taxon>
        <taxon>Mycobacteroides abscessus</taxon>
    </lineage>
</organism>